<protein>
    <recommendedName>
        <fullName evidence="3">Lipoprotein</fullName>
    </recommendedName>
</protein>
<dbReference type="EMBL" id="JBHUDC010000002">
    <property type="protein sequence ID" value="MFD1512617.1"/>
    <property type="molecule type" value="Genomic_DNA"/>
</dbReference>
<dbReference type="PROSITE" id="PS51257">
    <property type="entry name" value="PROKAR_LIPOPROTEIN"/>
    <property type="match status" value="1"/>
</dbReference>
<proteinExistence type="predicted"/>
<dbReference type="AlphaFoldDB" id="A0ABD6ASF4"/>
<reference evidence="1 2" key="1">
    <citation type="journal article" date="2019" name="Int. J. Syst. Evol. Microbiol.">
        <title>The Global Catalogue of Microorganisms (GCM) 10K type strain sequencing project: providing services to taxonomists for standard genome sequencing and annotation.</title>
        <authorList>
            <consortium name="The Broad Institute Genomics Platform"/>
            <consortium name="The Broad Institute Genome Sequencing Center for Infectious Disease"/>
            <person name="Wu L."/>
            <person name="Ma J."/>
        </authorList>
    </citation>
    <scope>NUCLEOTIDE SEQUENCE [LARGE SCALE GENOMIC DNA]</scope>
    <source>
        <strain evidence="1 2">CGMCC 1.12563</strain>
    </source>
</reference>
<evidence type="ECO:0000313" key="1">
    <source>
        <dbReference type="EMBL" id="MFD1512617.1"/>
    </source>
</evidence>
<gene>
    <name evidence="1" type="ORF">ACFSBT_04890</name>
</gene>
<dbReference type="Proteomes" id="UP001597187">
    <property type="component" value="Unassembled WGS sequence"/>
</dbReference>
<sequence length="243" mass="24570">MRSRHSLLVVLLVLSTGCLGSTGPVETPTPTTAADGLAVPPMPGYPDRVTAASVAAYANASESHRSYRTAVADGATASSVACTATTLGFAGDAGYALVDCAGTVTTGGVVESVSTTTAYRVNTSGDARIEQVSTLDDGGETALRLRLYNFDATSRSLGVTVTPAGERTNGSATYQYRLDPAAGATTTGLRVADADAYDVAIVEDTVATFSTRWAVTADGGPETPVGVVVLAPEGDLVWGSAPA</sequence>
<evidence type="ECO:0008006" key="3">
    <source>
        <dbReference type="Google" id="ProtNLM"/>
    </source>
</evidence>
<name>A0ABD6ASF4_9EURY</name>
<evidence type="ECO:0000313" key="2">
    <source>
        <dbReference type="Proteomes" id="UP001597187"/>
    </source>
</evidence>
<comment type="caution">
    <text evidence="1">The sequence shown here is derived from an EMBL/GenBank/DDBJ whole genome shotgun (WGS) entry which is preliminary data.</text>
</comment>
<accession>A0ABD6ASF4</accession>
<keyword evidence="2" id="KW-1185">Reference proteome</keyword>
<dbReference type="RefSeq" id="WP_250872587.1">
    <property type="nucleotide sequence ID" value="NZ_JALXFV010000002.1"/>
</dbReference>
<organism evidence="1 2">
    <name type="scientific">Halomarina rubra</name>
    <dbReference type="NCBI Taxonomy" id="2071873"/>
    <lineage>
        <taxon>Archaea</taxon>
        <taxon>Methanobacteriati</taxon>
        <taxon>Methanobacteriota</taxon>
        <taxon>Stenosarchaea group</taxon>
        <taxon>Halobacteria</taxon>
        <taxon>Halobacteriales</taxon>
        <taxon>Natronomonadaceae</taxon>
        <taxon>Halomarina</taxon>
    </lineage>
</organism>